<sequence length="88" mass="9710">MTQMPKLIAILNVVAWSGFWAFGFLALTSDPANGQQMTTAAILAAFGAAAGIWAYFQLVRHSESTGYAKQRNRADRSHLEKEYNEETA</sequence>
<name>A0A4R1N3I0_9RHOB</name>
<organism evidence="3 4">
    <name type="scientific">Shimia isoporae</name>
    <dbReference type="NCBI Taxonomy" id="647720"/>
    <lineage>
        <taxon>Bacteria</taxon>
        <taxon>Pseudomonadati</taxon>
        <taxon>Pseudomonadota</taxon>
        <taxon>Alphaproteobacteria</taxon>
        <taxon>Rhodobacterales</taxon>
        <taxon>Roseobacteraceae</taxon>
    </lineage>
</organism>
<evidence type="ECO:0000256" key="2">
    <source>
        <dbReference type="SAM" id="Phobius"/>
    </source>
</evidence>
<accession>A0A4R1N3I0</accession>
<keyword evidence="2" id="KW-0812">Transmembrane</keyword>
<gene>
    <name evidence="3" type="ORF">BXY66_3710</name>
</gene>
<keyword evidence="4" id="KW-1185">Reference proteome</keyword>
<feature type="compositionally biased region" description="Basic and acidic residues" evidence="1">
    <location>
        <begin position="72"/>
        <end position="88"/>
    </location>
</feature>
<proteinExistence type="predicted"/>
<reference evidence="3 4" key="1">
    <citation type="submission" date="2019-03" db="EMBL/GenBank/DDBJ databases">
        <title>Genomic Encyclopedia of Archaeal and Bacterial Type Strains, Phase II (KMG-II): from individual species to whole genera.</title>
        <authorList>
            <person name="Goeker M."/>
        </authorList>
    </citation>
    <scope>NUCLEOTIDE SEQUENCE [LARGE SCALE GENOMIC DNA]</scope>
    <source>
        <strain evidence="3 4">DSM 26433</strain>
    </source>
</reference>
<feature type="transmembrane region" description="Helical" evidence="2">
    <location>
        <begin position="39"/>
        <end position="56"/>
    </location>
</feature>
<dbReference type="EMBL" id="SMGR01000004">
    <property type="protein sequence ID" value="TCL00004.1"/>
    <property type="molecule type" value="Genomic_DNA"/>
</dbReference>
<feature type="region of interest" description="Disordered" evidence="1">
    <location>
        <begin position="65"/>
        <end position="88"/>
    </location>
</feature>
<evidence type="ECO:0000313" key="3">
    <source>
        <dbReference type="EMBL" id="TCL00004.1"/>
    </source>
</evidence>
<comment type="caution">
    <text evidence="3">The sequence shown here is derived from an EMBL/GenBank/DDBJ whole genome shotgun (WGS) entry which is preliminary data.</text>
</comment>
<keyword evidence="2" id="KW-0472">Membrane</keyword>
<keyword evidence="2" id="KW-1133">Transmembrane helix</keyword>
<dbReference type="AlphaFoldDB" id="A0A4R1N3I0"/>
<feature type="transmembrane region" description="Helical" evidence="2">
    <location>
        <begin position="7"/>
        <end position="27"/>
    </location>
</feature>
<dbReference type="Proteomes" id="UP000295673">
    <property type="component" value="Unassembled WGS sequence"/>
</dbReference>
<evidence type="ECO:0000313" key="4">
    <source>
        <dbReference type="Proteomes" id="UP000295673"/>
    </source>
</evidence>
<evidence type="ECO:0000256" key="1">
    <source>
        <dbReference type="SAM" id="MobiDB-lite"/>
    </source>
</evidence>
<protein>
    <submittedName>
        <fullName evidence="3">Uncharacterized protein</fullName>
    </submittedName>
</protein>